<reference evidence="8" key="1">
    <citation type="submission" date="2011-07" db="EMBL/GenBank/DDBJ databases">
        <authorList>
            <consortium name="Caenorhabditis brenneri Sequencing and Analysis Consortium"/>
            <person name="Wilson R.K."/>
        </authorList>
    </citation>
    <scope>NUCLEOTIDE SEQUENCE [LARGE SCALE GENOMIC DNA]</scope>
    <source>
        <strain evidence="8">PB2801</strain>
    </source>
</reference>
<evidence type="ECO:0000256" key="2">
    <source>
        <dbReference type="ARBA" id="ARBA00006375"/>
    </source>
</evidence>
<dbReference type="InterPro" id="IPR023395">
    <property type="entry name" value="MCP_dom_sf"/>
</dbReference>
<keyword evidence="8" id="KW-1185">Reference proteome</keyword>
<dbReference type="Pfam" id="PF00153">
    <property type="entry name" value="Mito_carr"/>
    <property type="match status" value="1"/>
</dbReference>
<evidence type="ECO:0000313" key="7">
    <source>
        <dbReference type="EMBL" id="EGT33088.1"/>
    </source>
</evidence>
<gene>
    <name evidence="7" type="ORF">CAEBREN_06418</name>
</gene>
<dbReference type="STRING" id="135651.G0NKS4"/>
<keyword evidence="3 5" id="KW-0812">Transmembrane</keyword>
<keyword evidence="4 5" id="KW-0472">Membrane</keyword>
<dbReference type="HOGENOM" id="CLU_3034331_0_0_1"/>
<accession>G0NKS4</accession>
<name>G0NKS4_CAEBE</name>
<dbReference type="EMBL" id="GL379902">
    <property type="protein sequence ID" value="EGT33088.1"/>
    <property type="molecule type" value="Genomic_DNA"/>
</dbReference>
<dbReference type="Proteomes" id="UP000008068">
    <property type="component" value="Unassembled WGS sequence"/>
</dbReference>
<protein>
    <submittedName>
        <fullName evidence="7">Uncharacterized protein</fullName>
    </submittedName>
</protein>
<sequence length="55" mass="6259">MIATTIASMPVHIAKTRIQSTKVIDGKPEYKNALDVWAKVIKNEEVFTLWKSFIP</sequence>
<evidence type="ECO:0000256" key="1">
    <source>
        <dbReference type="ARBA" id="ARBA00004141"/>
    </source>
</evidence>
<evidence type="ECO:0000256" key="5">
    <source>
        <dbReference type="PROSITE-ProRule" id="PRU00282"/>
    </source>
</evidence>
<dbReference type="PROSITE" id="PS50920">
    <property type="entry name" value="SOLCAR"/>
    <property type="match status" value="1"/>
</dbReference>
<evidence type="ECO:0000256" key="4">
    <source>
        <dbReference type="ARBA" id="ARBA00023136"/>
    </source>
</evidence>
<feature type="repeat" description="Solcar" evidence="5">
    <location>
        <begin position="1"/>
        <end position="55"/>
    </location>
</feature>
<comment type="subcellular location">
    <subcellularLocation>
        <location evidence="1">Membrane</location>
        <topology evidence="1">Multi-pass membrane protein</topology>
    </subcellularLocation>
</comment>
<dbReference type="Gene3D" id="1.50.40.10">
    <property type="entry name" value="Mitochondrial carrier domain"/>
    <property type="match status" value="1"/>
</dbReference>
<dbReference type="AlphaFoldDB" id="G0NKS4"/>
<dbReference type="InterPro" id="IPR018108">
    <property type="entry name" value="MCP_transmembrane"/>
</dbReference>
<dbReference type="GO" id="GO:0016020">
    <property type="term" value="C:membrane"/>
    <property type="evidence" value="ECO:0007669"/>
    <property type="project" value="UniProtKB-SubCell"/>
</dbReference>
<dbReference type="eggNOG" id="KOG0759">
    <property type="taxonomic scope" value="Eukaryota"/>
</dbReference>
<dbReference type="SUPFAM" id="SSF103506">
    <property type="entry name" value="Mitochondrial carrier"/>
    <property type="match status" value="1"/>
</dbReference>
<evidence type="ECO:0000256" key="6">
    <source>
        <dbReference type="RuleBase" id="RU000488"/>
    </source>
</evidence>
<dbReference type="InParanoid" id="G0NKS4"/>
<dbReference type="OMA" id="SMPVHIA"/>
<proteinExistence type="inferred from homology"/>
<comment type="similarity">
    <text evidence="2 6">Belongs to the mitochondrial carrier (TC 2.A.29) family.</text>
</comment>
<keyword evidence="6" id="KW-0813">Transport</keyword>
<organism evidence="8">
    <name type="scientific">Caenorhabditis brenneri</name>
    <name type="common">Nematode worm</name>
    <dbReference type="NCBI Taxonomy" id="135651"/>
    <lineage>
        <taxon>Eukaryota</taxon>
        <taxon>Metazoa</taxon>
        <taxon>Ecdysozoa</taxon>
        <taxon>Nematoda</taxon>
        <taxon>Chromadorea</taxon>
        <taxon>Rhabditida</taxon>
        <taxon>Rhabditina</taxon>
        <taxon>Rhabditomorpha</taxon>
        <taxon>Rhabditoidea</taxon>
        <taxon>Rhabditidae</taxon>
        <taxon>Peloderinae</taxon>
        <taxon>Caenorhabditis</taxon>
    </lineage>
</organism>
<evidence type="ECO:0000313" key="8">
    <source>
        <dbReference type="Proteomes" id="UP000008068"/>
    </source>
</evidence>
<evidence type="ECO:0000256" key="3">
    <source>
        <dbReference type="ARBA" id="ARBA00022692"/>
    </source>
</evidence>
<dbReference type="OrthoDB" id="448427at2759"/>